<evidence type="ECO:0000313" key="1">
    <source>
        <dbReference type="EMBL" id="AHE52831.1"/>
    </source>
</evidence>
<keyword evidence="2" id="KW-1185">Reference proteome</keyword>
<sequence>MQWDEEDWRTPRTQEEISEIYIDESSQTKNRFLLLGGVIIPKRQLAAAEARIAEARLPELPFGEMKWGKVSRSKLAAYKRVADAFFDAAEFKRCHFHSLVVDTALLDHVRYNAGSKEIGFNKEIYQLATKFAKLYPTAIFHLYPDYRNTSQRPDDLRDILNHGRRKDQDSRDWPFRRCQFRDSAKTPLLQLVDILLGSVAFGKNQHFAQPDASPHKLELARHVMRKAGIKHLDRDTARTGKFTIWNRQLRQRGVPRD</sequence>
<evidence type="ECO:0008006" key="3">
    <source>
        <dbReference type="Google" id="ProtNLM"/>
    </source>
</evidence>
<dbReference type="STRING" id="1123269.NX02_05460"/>
<dbReference type="Proteomes" id="UP000018851">
    <property type="component" value="Chromosome"/>
</dbReference>
<organism evidence="1 2">
    <name type="scientific">Sphingomonas sanxanigenens DSM 19645 = NX02</name>
    <dbReference type="NCBI Taxonomy" id="1123269"/>
    <lineage>
        <taxon>Bacteria</taxon>
        <taxon>Pseudomonadati</taxon>
        <taxon>Pseudomonadota</taxon>
        <taxon>Alphaproteobacteria</taxon>
        <taxon>Sphingomonadales</taxon>
        <taxon>Sphingomonadaceae</taxon>
        <taxon>Sphingomonas</taxon>
    </lineage>
</organism>
<dbReference type="InterPro" id="IPR024524">
    <property type="entry name" value="DUF3800"/>
</dbReference>
<dbReference type="HOGENOM" id="CLU_096362_0_0_5"/>
<evidence type="ECO:0000313" key="2">
    <source>
        <dbReference type="Proteomes" id="UP000018851"/>
    </source>
</evidence>
<dbReference type="OrthoDB" id="8353704at2"/>
<dbReference type="Pfam" id="PF12686">
    <property type="entry name" value="DUF3800"/>
    <property type="match status" value="1"/>
</dbReference>
<accession>W0A6W3</accession>
<gene>
    <name evidence="1" type="ORF">NX02_05460</name>
</gene>
<name>W0A6W3_9SPHN</name>
<protein>
    <recommendedName>
        <fullName evidence="3">DUF3800 domain-containing protein</fullName>
    </recommendedName>
</protein>
<dbReference type="AlphaFoldDB" id="W0A6W3"/>
<dbReference type="KEGG" id="ssan:NX02_05460"/>
<dbReference type="RefSeq" id="WP_025291124.1">
    <property type="nucleotide sequence ID" value="NZ_CP006644.1"/>
</dbReference>
<dbReference type="eggNOG" id="ENOG502Z8AJ">
    <property type="taxonomic scope" value="Bacteria"/>
</dbReference>
<dbReference type="EMBL" id="CP006644">
    <property type="protein sequence ID" value="AHE52831.1"/>
    <property type="molecule type" value="Genomic_DNA"/>
</dbReference>
<proteinExistence type="predicted"/>
<reference evidence="1 2" key="1">
    <citation type="submission" date="2013-07" db="EMBL/GenBank/DDBJ databases">
        <title>Completed genome of Sphingomonas sanxanigenens NX02.</title>
        <authorList>
            <person name="Ma T."/>
            <person name="Huang H."/>
            <person name="Wu M."/>
            <person name="Li X."/>
            <person name="Li G."/>
        </authorList>
    </citation>
    <scope>NUCLEOTIDE SEQUENCE [LARGE SCALE GENOMIC DNA]</scope>
    <source>
        <strain evidence="1 2">NX02</strain>
    </source>
</reference>